<dbReference type="Proteomes" id="UP000798662">
    <property type="component" value="Chromosome 2"/>
</dbReference>
<comment type="caution">
    <text evidence="1">The sequence shown here is derived from an EMBL/GenBank/DDBJ whole genome shotgun (WGS) entry which is preliminary data.</text>
</comment>
<evidence type="ECO:0000313" key="2">
    <source>
        <dbReference type="Proteomes" id="UP000798662"/>
    </source>
</evidence>
<gene>
    <name evidence="1" type="ORF">I4F81_006584</name>
</gene>
<protein>
    <submittedName>
        <fullName evidence="1">Uncharacterized protein</fullName>
    </submittedName>
</protein>
<dbReference type="EMBL" id="CM020619">
    <property type="protein sequence ID" value="KAK1864033.1"/>
    <property type="molecule type" value="Genomic_DNA"/>
</dbReference>
<accession>A0ACC3C2M8</accession>
<sequence length="1983" mass="188623">MLTSAAAPAMGLAPLARAVGLLMHLRSEAAAAALMGGGGPGGGAGGGGPSGGGGSDGDSGDGSGGEDRGRGDDRGGGFGWAKDAAPSGVVELTAEAAFRMVAAHLFGAAASAVAAADGGSGGGIGGDGGGEAAGGADGDDEDEISVVPAAAAVAAGTAAAADDASDLNTVPPELLAAVRRLPQAARGGFLLASDLASSAAGDEAAWLSAGLTTASAPGRPPPPPLRLRPPLALDVAADAVAVDAGLWAAPGPFRDLMASRLCPAVHRGLRGPPTVARSAAEAAAALVRAHSPRLVPDCEVFLVALTRAAAGPPPWAGGGGDPRAAPDGDAAEQRGWSPRPHSSGVVRDTLAAAASAAAAATAVGTTLGAAGGGGPAPATEAAVTILADVMTSLAAVVAAASVSGGTGGVGGGALPSPLDKATASALGALGRDVAAGVLAPPVGERVAAALGSAAAAASRTRSMSLGGGEDGLAGTAAAALGQLAAVAAAGADRVEGHSPAMDAASVVPDKGDITDGGLVTDADPAGFAQSPPPPLAYVRDGAVASLARASLAAVTVASVVAEPASHRLPAMLYGRLLATLKNSGEALGEDAWSAAVATLAPLDCGRGNLCWGGGEAEPPRDVTSVAEAYISLARTVSGGASRSSGGGASLAAGIDNALGGDGSRGLSWPAVGRLLSALVAASDLLLRRGLDNESGSLPPPPPAAAVIAALLAAPRFPPPVSRLYGLSRSAAVLVGALEPAPGVLAARAGGALCALTPAGAAPPPTDVWVAVTSHWAMVATVHADAAVRAVAADAIVRAASAALAREDVLVAGGPDGAGGERGHGGGNSVDGGGSPVLLCQAIVLAPLRACVGSAHADARATAAAAALAVLQIRGGRLRGHAPWGALLAVLLAVSGAATTVSGGTDQEDVGSDLTGGRDRRHATAADGQGVAAGAADSSVVGRPSHDGASGGIGGAADGGGGGGGSGDGGRGKAAADAFTNGFRAVQLVGGDFLPSLPLRSLRSWTHVLAAYAAQRTDVNAALTAVGLLWRTADALAHRIAVQQGVMRRRAARGGGRVGEVIGAAEPAVDGKFSAAVAVSTPSQAADVSGAAAVEAGVALDASHGSPVTTVSVADGSDPADTGNAEPDAAADAVTDADEDTDVDADDADVVAEEEFDTDAEQAAAVSELWQQLFAQLRQTATDGRPEVRHGAVRTLTGALLAHGAQLDAAAWRGCVRRALLPLLTAVMLGDAAPGGGSGAGGSGGGDHDAAGGGSGGKDVATVAASRSSAASSSVGVQLLLHHSRDTPAKQWNETRVLALAGVARVLRRYLRTLIASRAVAGWGRALAAAAAAATATEAEVAAAGVAALLDLLAAAAAAVMSCTHAVADEAGGGSGAADGNAAAPASGWVAGLFGSAAPADAATAAANGDLRGLAAASAAAAPPGGVAAGASGAPLPDAPPSAVEQLAIASGLWHAVWVAIDECVPGASAEEGAGGFGAAAAGWELPPPPPGVCTNGRALETLVRGLTAVRRGHGGAFGPRYAGALVGLLLRLAAAPPPPPPPAGGGAGPHPPHSRAAPFTAAAALAGARAAVGAGGWGVSPVQVAALEAVEDLDFGAADVDGWGALLGRLLGLLEAPADDSAAAAAAASSAAGAPIPPADAAPPSPTPALTVRVLHVVRSLYAGDRLPVAVKTAALPAALRVLCPLAAAAPVPAGSAPAAAASALRTLVVAVRAALGPAAPAECWGALATAATQLLVCRPAARASVAPAGVHAGGGGSVAGVAAVVAPPPLPPAPSPADAALTVRFIEVVRDALAAGGGANDAVRGSLVGVLAAVAGGGDGGGGGTAAGSGAPPPPAECTRTAQAALLRLATPTGAPLPGADAERHEAVAIAAAAALVAVAGRVLARYAASARRSGRCPLPAGRSAEAAALLGALTTLRSSARLAASSSSSPSSSSLSLPPPRLGGPLLLPAVAACATAGTGTVRARAAALLRELAAAAVEGE</sequence>
<proteinExistence type="predicted"/>
<keyword evidence="2" id="KW-1185">Reference proteome</keyword>
<evidence type="ECO:0000313" key="1">
    <source>
        <dbReference type="EMBL" id="KAK1864033.1"/>
    </source>
</evidence>
<organism evidence="1 2">
    <name type="scientific">Pyropia yezoensis</name>
    <name type="common">Susabi-nori</name>
    <name type="synonym">Porphyra yezoensis</name>
    <dbReference type="NCBI Taxonomy" id="2788"/>
    <lineage>
        <taxon>Eukaryota</taxon>
        <taxon>Rhodophyta</taxon>
        <taxon>Bangiophyceae</taxon>
        <taxon>Bangiales</taxon>
        <taxon>Bangiaceae</taxon>
        <taxon>Pyropia</taxon>
    </lineage>
</organism>
<reference evidence="1" key="1">
    <citation type="submission" date="2019-11" db="EMBL/GenBank/DDBJ databases">
        <title>Nori genome reveals adaptations in red seaweeds to the harsh intertidal environment.</title>
        <authorList>
            <person name="Wang D."/>
            <person name="Mao Y."/>
        </authorList>
    </citation>
    <scope>NUCLEOTIDE SEQUENCE</scope>
    <source>
        <tissue evidence="1">Gametophyte</tissue>
    </source>
</reference>
<name>A0ACC3C2M8_PYRYE</name>